<dbReference type="Gene3D" id="3.90.1300.10">
    <property type="entry name" value="Amidase signature (AS) domain"/>
    <property type="match status" value="1"/>
</dbReference>
<dbReference type="PANTHER" id="PTHR11895">
    <property type="entry name" value="TRANSAMIDASE"/>
    <property type="match status" value="1"/>
</dbReference>
<dbReference type="EMBL" id="JAHHQF010000042">
    <property type="protein sequence ID" value="MBT9281691.1"/>
    <property type="molecule type" value="Genomic_DNA"/>
</dbReference>
<dbReference type="SUPFAM" id="SSF75304">
    <property type="entry name" value="Amidase signature (AS) enzymes"/>
    <property type="match status" value="1"/>
</dbReference>
<dbReference type="InterPro" id="IPR036928">
    <property type="entry name" value="AS_sf"/>
</dbReference>
<dbReference type="Pfam" id="PF01425">
    <property type="entry name" value="Amidase"/>
    <property type="match status" value="1"/>
</dbReference>
<accession>A0A947G8S4</accession>
<evidence type="ECO:0000313" key="3">
    <source>
        <dbReference type="Proteomes" id="UP000748108"/>
    </source>
</evidence>
<dbReference type="InterPro" id="IPR023631">
    <property type="entry name" value="Amidase_dom"/>
</dbReference>
<dbReference type="InterPro" id="IPR020556">
    <property type="entry name" value="Amidase_CS"/>
</dbReference>
<evidence type="ECO:0000313" key="2">
    <source>
        <dbReference type="EMBL" id="MBT9281691.1"/>
    </source>
</evidence>
<gene>
    <name evidence="2" type="ORF">KM312_03340</name>
</gene>
<evidence type="ECO:0000259" key="1">
    <source>
        <dbReference type="Pfam" id="PF01425"/>
    </source>
</evidence>
<dbReference type="AlphaFoldDB" id="A0A947G8S4"/>
<dbReference type="InterPro" id="IPR000120">
    <property type="entry name" value="Amidase"/>
</dbReference>
<feature type="domain" description="Amidase" evidence="1">
    <location>
        <begin position="24"/>
        <end position="446"/>
    </location>
</feature>
<dbReference type="PANTHER" id="PTHR11895:SF176">
    <property type="entry name" value="AMIDASE AMID-RELATED"/>
    <property type="match status" value="1"/>
</dbReference>
<dbReference type="Proteomes" id="UP000748108">
    <property type="component" value="Unassembled WGS sequence"/>
</dbReference>
<protein>
    <submittedName>
        <fullName evidence="2">Amidase</fullName>
    </submittedName>
</protein>
<dbReference type="GO" id="GO:0003824">
    <property type="term" value="F:catalytic activity"/>
    <property type="evidence" value="ECO:0007669"/>
    <property type="project" value="InterPro"/>
</dbReference>
<sequence length="460" mass="51069">MDVLALSIQALADRIRAREISIPELVGEVLREIRNRDPELNAYVTICEDGVQHQAKRLQAEIDRGRWRGPLHGIPIAVKDMVFTRGCRTTMGSKVYAHFVPDDDATVIRKLKRAGAVIIGKTNTHEFAFGPTGDRSLIGPTRNPFDKRKISGGSSGGSGVAVAARLAFAAVGTDTGGSIRIPASANGIVGLKPTFGLVSRSGVFPLSHSLDHVGPMTRDVIDNALLLQAMVGFDPKDPHSVRKRREDYLRWIGRSIRGRTVGVSAYFSERVEAEVLQALEKAIDVFEALGAKIERLDLRPEFEAIVNAQQVILQAEAYAVHETTVREHPDLLDPEVYERLVKSKEVSGYKYVQAMQKRKEYIHLLNKAFEKIDVLLTPTLPILPPEIGQREVNAQWKEPVREALLRFTSPFNYTGHPSLSIPCGWSKSGLPIGCQLVSKFYHEALLYQFAYAFEKAREKG</sequence>
<proteinExistence type="predicted"/>
<organism evidence="2 3">
    <name type="scientific">Hydrogenibacillus schlegelii</name>
    <name type="common">Bacillus schlegelii</name>
    <dbReference type="NCBI Taxonomy" id="1484"/>
    <lineage>
        <taxon>Bacteria</taxon>
        <taxon>Bacillati</taxon>
        <taxon>Bacillota</taxon>
        <taxon>Bacilli</taxon>
        <taxon>Bacillales</taxon>
        <taxon>Bacillales Family X. Incertae Sedis</taxon>
        <taxon>Hydrogenibacillus</taxon>
    </lineage>
</organism>
<reference evidence="2" key="1">
    <citation type="journal article" date="2021" name="Microbiology">
        <title>Metagenomic Analysis of the Microbial Community in the Underground Coal Fire Area (Kemerovo Region, Russia) Revealed Predominance of Thermophilic Members of the Phyla Deinococcus-thermus, Aquificae, and Firmicutes.</title>
        <authorList>
            <person name="Kadnikov V."/>
            <person name="Mardanov A.V."/>
            <person name="Beletsky A.V."/>
            <person name="Karnachuk O.V."/>
            <person name="Ravin N.V."/>
        </authorList>
    </citation>
    <scope>NUCLEOTIDE SEQUENCE</scope>
    <source>
        <strain evidence="2">RBS10-49</strain>
    </source>
</reference>
<dbReference type="PROSITE" id="PS00571">
    <property type="entry name" value="AMIDASES"/>
    <property type="match status" value="1"/>
</dbReference>
<comment type="caution">
    <text evidence="2">The sequence shown here is derived from an EMBL/GenBank/DDBJ whole genome shotgun (WGS) entry which is preliminary data.</text>
</comment>
<name>A0A947G8S4_HYDSH</name>